<name>A0ABV4AXC7_9BURK</name>
<keyword evidence="2" id="KW-1185">Reference proteome</keyword>
<gene>
    <name evidence="1" type="ORF">AB7A72_01980</name>
</gene>
<comment type="caution">
    <text evidence="1">The sequence shown here is derived from an EMBL/GenBank/DDBJ whole genome shotgun (WGS) entry which is preliminary data.</text>
</comment>
<evidence type="ECO:0000313" key="2">
    <source>
        <dbReference type="Proteomes" id="UP001562178"/>
    </source>
</evidence>
<proteinExistence type="predicted"/>
<reference evidence="1 2" key="1">
    <citation type="journal article" date="2016" name="Int. J. Syst. Evol. Microbiol.">
        <title>Description of Comamonas sediminis sp. nov., isolated from lagoon sediments.</title>
        <authorList>
            <person name="Subhash Y."/>
            <person name="Bang J.J."/>
            <person name="You T.H."/>
            <person name="Lee S.S."/>
        </authorList>
    </citation>
    <scope>NUCLEOTIDE SEQUENCE [LARGE SCALE GENOMIC DNA]</scope>
    <source>
        <strain evidence="1 2">JCM 31169</strain>
    </source>
</reference>
<organism evidence="1 2">
    <name type="scientific">Comamonas sediminis</name>
    <dbReference type="NCBI Taxonomy" id="1783360"/>
    <lineage>
        <taxon>Bacteria</taxon>
        <taxon>Pseudomonadati</taxon>
        <taxon>Pseudomonadota</taxon>
        <taxon>Betaproteobacteria</taxon>
        <taxon>Burkholderiales</taxon>
        <taxon>Comamonadaceae</taxon>
        <taxon>Comamonas</taxon>
    </lineage>
</organism>
<accession>A0ABV4AXC7</accession>
<protein>
    <submittedName>
        <fullName evidence="1">Uncharacterized protein</fullName>
    </submittedName>
</protein>
<sequence>MRTYEELKGHPADFIVSYHLYAPSEGGRKVTFQHLRCDFSYDGYDIATDGIFMIYPEFLGKDGQPIKEGIPVCLDGRASMFILSPEMRASVHQGRIKIGTRGYFMEGGRKVGSLEVVQVVDLHVNPIS</sequence>
<evidence type="ECO:0000313" key="1">
    <source>
        <dbReference type="EMBL" id="MEY2249760.1"/>
    </source>
</evidence>
<dbReference type="RefSeq" id="WP_369458868.1">
    <property type="nucleotide sequence ID" value="NZ_JBGBDC010000001.1"/>
</dbReference>
<dbReference type="Proteomes" id="UP001562178">
    <property type="component" value="Unassembled WGS sequence"/>
</dbReference>
<dbReference type="EMBL" id="JBGBDC010000001">
    <property type="protein sequence ID" value="MEY2249760.1"/>
    <property type="molecule type" value="Genomic_DNA"/>
</dbReference>